<protein>
    <recommendedName>
        <fullName evidence="3">ODAD1 central coiled coil region domain-containing protein</fullName>
    </recommendedName>
</protein>
<gene>
    <name evidence="4" type="ORF">DSTB1V02_LOCUS2970</name>
</gene>
<dbReference type="InterPro" id="IPR051876">
    <property type="entry name" value="ODA-DC/CCD"/>
</dbReference>
<evidence type="ECO:0000256" key="2">
    <source>
        <dbReference type="SAM" id="Coils"/>
    </source>
</evidence>
<organism evidence="4">
    <name type="scientific">Darwinula stevensoni</name>
    <dbReference type="NCBI Taxonomy" id="69355"/>
    <lineage>
        <taxon>Eukaryota</taxon>
        <taxon>Metazoa</taxon>
        <taxon>Ecdysozoa</taxon>
        <taxon>Arthropoda</taxon>
        <taxon>Crustacea</taxon>
        <taxon>Oligostraca</taxon>
        <taxon>Ostracoda</taxon>
        <taxon>Podocopa</taxon>
        <taxon>Podocopida</taxon>
        <taxon>Darwinulocopina</taxon>
        <taxon>Darwinuloidea</taxon>
        <taxon>Darwinulidae</taxon>
        <taxon>Darwinula</taxon>
    </lineage>
</organism>
<evidence type="ECO:0000313" key="5">
    <source>
        <dbReference type="Proteomes" id="UP000677054"/>
    </source>
</evidence>
<dbReference type="PANTHER" id="PTHR21694:SF18">
    <property type="entry name" value="COILED-COIL DOMAIN-CONTAINING PROTEIN 63"/>
    <property type="match status" value="1"/>
</dbReference>
<dbReference type="EMBL" id="LR899873">
    <property type="protein sequence ID" value="CAD7243032.1"/>
    <property type="molecule type" value="Genomic_DNA"/>
</dbReference>
<dbReference type="InterPro" id="IPR049258">
    <property type="entry name" value="ODAD1_CC"/>
</dbReference>
<feature type="coiled-coil region" evidence="2">
    <location>
        <begin position="151"/>
        <end position="220"/>
    </location>
</feature>
<reference evidence="4" key="1">
    <citation type="submission" date="2020-11" db="EMBL/GenBank/DDBJ databases">
        <authorList>
            <person name="Tran Van P."/>
        </authorList>
    </citation>
    <scope>NUCLEOTIDE SEQUENCE</scope>
</reference>
<dbReference type="EMBL" id="CAJPEV010000356">
    <property type="protein sequence ID" value="CAG0884388.1"/>
    <property type="molecule type" value="Genomic_DNA"/>
</dbReference>
<proteinExistence type="predicted"/>
<evidence type="ECO:0000313" key="4">
    <source>
        <dbReference type="EMBL" id="CAD7243032.1"/>
    </source>
</evidence>
<dbReference type="Pfam" id="PF21773">
    <property type="entry name" value="ODAD1_CC"/>
    <property type="match status" value="1"/>
</dbReference>
<keyword evidence="1 2" id="KW-0175">Coiled coil</keyword>
<sequence length="596" mass="68363">MLEEVDGVREGDRKEMERRLRRMHDDRRSYIHTARLQLRAQAAAVERLREEKRSLDTSLARLTTSEHQIRKAALQQRMAELMEDYQFSIDQNRAHRLRVEQVKKERRRKQEELKNLRARFGGEAIIVRKKDVLKKRVAVLEDRQEHVSQALNVQLKRNEELRKSIAELMAEKTAHNAECRILETALLQGRKSLQAKMDLVSDALNQREEMETRLRSLRTTEAEESAAVGAEMQHLRRFLAHQRKMERFIAQKAASRFPRRHPVVADGGGGEEVVEEERLTFSDLRGVIQDLMESCGVTTSPEDIRRTFLRRDEQNMAFYVYINQLCAQAAALQYDDEERLNAGSQEEIRQMSGNIVRLQESGTAAEEQRAAKRHEMENRVKVVKAETEEIARKRDSSQKLLDLVLEKVKVLHQDIGATHSPLLQLIRGGALEVTAGNVHVVLGAVEERVSEMLRLRDCLHVISASDVPMKLTNLPIPANLAKKQQHAKNQIQKGNGRAPALNFLPPNINSQRNLAIYENAEQPSLNMTSTDAGGLSRVASKEDTLMDWLRGMKTRKEKGDPRKGKECPSLFRRLSLLVIIEFLFLVSLPHRILSWI</sequence>
<name>A0A7R8XB21_9CRUS</name>
<evidence type="ECO:0000259" key="3">
    <source>
        <dbReference type="Pfam" id="PF21773"/>
    </source>
</evidence>
<evidence type="ECO:0000256" key="1">
    <source>
        <dbReference type="ARBA" id="ARBA00023054"/>
    </source>
</evidence>
<dbReference type="AlphaFoldDB" id="A0A7R8XB21"/>
<dbReference type="PANTHER" id="PTHR21694">
    <property type="entry name" value="COILED-COIL DOMAIN-CONTAINING PROTEIN 63"/>
    <property type="match status" value="1"/>
</dbReference>
<dbReference type="Proteomes" id="UP000677054">
    <property type="component" value="Unassembled WGS sequence"/>
</dbReference>
<feature type="coiled-coil region" evidence="2">
    <location>
        <begin position="31"/>
        <end position="119"/>
    </location>
</feature>
<accession>A0A7R8XB21</accession>
<dbReference type="OrthoDB" id="6766775at2759"/>
<keyword evidence="5" id="KW-1185">Reference proteome</keyword>
<feature type="domain" description="ODAD1 central coiled coil region" evidence="3">
    <location>
        <begin position="134"/>
        <end position="425"/>
    </location>
</feature>